<organism evidence="2 3">
    <name type="scientific">Aegilops tauschii subsp. strangulata</name>
    <name type="common">Goatgrass</name>
    <dbReference type="NCBI Taxonomy" id="200361"/>
    <lineage>
        <taxon>Eukaryota</taxon>
        <taxon>Viridiplantae</taxon>
        <taxon>Streptophyta</taxon>
        <taxon>Embryophyta</taxon>
        <taxon>Tracheophyta</taxon>
        <taxon>Spermatophyta</taxon>
        <taxon>Magnoliopsida</taxon>
        <taxon>Liliopsida</taxon>
        <taxon>Poales</taxon>
        <taxon>Poaceae</taxon>
        <taxon>BOP clade</taxon>
        <taxon>Pooideae</taxon>
        <taxon>Triticodae</taxon>
        <taxon>Triticeae</taxon>
        <taxon>Triticinae</taxon>
        <taxon>Aegilops</taxon>
    </lineage>
</organism>
<feature type="compositionally biased region" description="Polar residues" evidence="1">
    <location>
        <begin position="94"/>
        <end position="105"/>
    </location>
</feature>
<dbReference type="EnsemblPlants" id="AET2Gv21020700.2">
    <property type="protein sequence ID" value="AET2Gv21020700.2"/>
    <property type="gene ID" value="AET2Gv21020700"/>
</dbReference>
<reference evidence="3" key="1">
    <citation type="journal article" date="2014" name="Science">
        <title>Ancient hybridizations among the ancestral genomes of bread wheat.</title>
        <authorList>
            <consortium name="International Wheat Genome Sequencing Consortium,"/>
            <person name="Marcussen T."/>
            <person name="Sandve S.R."/>
            <person name="Heier L."/>
            <person name="Spannagl M."/>
            <person name="Pfeifer M."/>
            <person name="Jakobsen K.S."/>
            <person name="Wulff B.B."/>
            <person name="Steuernagel B."/>
            <person name="Mayer K.F."/>
            <person name="Olsen O.A."/>
        </authorList>
    </citation>
    <scope>NUCLEOTIDE SEQUENCE [LARGE SCALE GENOMIC DNA]</scope>
    <source>
        <strain evidence="3">cv. AL8/78</strain>
    </source>
</reference>
<evidence type="ECO:0000256" key="1">
    <source>
        <dbReference type="SAM" id="MobiDB-lite"/>
    </source>
</evidence>
<evidence type="ECO:0000313" key="3">
    <source>
        <dbReference type="Proteomes" id="UP000015105"/>
    </source>
</evidence>
<protein>
    <submittedName>
        <fullName evidence="2">Uncharacterized protein</fullName>
    </submittedName>
</protein>
<proteinExistence type="predicted"/>
<sequence length="115" mass="13216">FSQRSGIQLKHHLEGISNDVIRQQIGLQIDQIVPVFPNKYPRSSQRLNLVGEKRDREKLLARMRKYGDICKAMNKEIGWIVRMTEIATQYKVGPSSSNDAISYQNHSDDKDTVES</sequence>
<keyword evidence="3" id="KW-1185">Reference proteome</keyword>
<name>A0A453CZ14_AEGTS</name>
<feature type="region of interest" description="Disordered" evidence="1">
    <location>
        <begin position="94"/>
        <end position="115"/>
    </location>
</feature>
<reference evidence="3" key="2">
    <citation type="journal article" date="2017" name="Nat. Plants">
        <title>The Aegilops tauschii genome reveals multiple impacts of transposons.</title>
        <authorList>
            <person name="Zhao G."/>
            <person name="Zou C."/>
            <person name="Li K."/>
            <person name="Wang K."/>
            <person name="Li T."/>
            <person name="Gao L."/>
            <person name="Zhang X."/>
            <person name="Wang H."/>
            <person name="Yang Z."/>
            <person name="Liu X."/>
            <person name="Jiang W."/>
            <person name="Mao L."/>
            <person name="Kong X."/>
            <person name="Jiao Y."/>
            <person name="Jia J."/>
        </authorList>
    </citation>
    <scope>NUCLEOTIDE SEQUENCE [LARGE SCALE GENOMIC DNA]</scope>
    <source>
        <strain evidence="3">cv. AL8/78</strain>
    </source>
</reference>
<reference evidence="2" key="4">
    <citation type="submission" date="2019-03" db="UniProtKB">
        <authorList>
            <consortium name="EnsemblPlants"/>
        </authorList>
    </citation>
    <scope>IDENTIFICATION</scope>
</reference>
<evidence type="ECO:0000313" key="2">
    <source>
        <dbReference type="EnsemblPlants" id="AET2Gv21020700.2"/>
    </source>
</evidence>
<dbReference type="Gramene" id="AET2Gv21020700.2">
    <property type="protein sequence ID" value="AET2Gv21020700.2"/>
    <property type="gene ID" value="AET2Gv21020700"/>
</dbReference>
<dbReference type="STRING" id="200361.A0A453CZ14"/>
<reference evidence="2" key="3">
    <citation type="journal article" date="2017" name="Nature">
        <title>Genome sequence of the progenitor of the wheat D genome Aegilops tauschii.</title>
        <authorList>
            <person name="Luo M.C."/>
            <person name="Gu Y.Q."/>
            <person name="Puiu D."/>
            <person name="Wang H."/>
            <person name="Twardziok S.O."/>
            <person name="Deal K.R."/>
            <person name="Huo N."/>
            <person name="Zhu T."/>
            <person name="Wang L."/>
            <person name="Wang Y."/>
            <person name="McGuire P.E."/>
            <person name="Liu S."/>
            <person name="Long H."/>
            <person name="Ramasamy R.K."/>
            <person name="Rodriguez J.C."/>
            <person name="Van S.L."/>
            <person name="Yuan L."/>
            <person name="Wang Z."/>
            <person name="Xia Z."/>
            <person name="Xiao L."/>
            <person name="Anderson O.D."/>
            <person name="Ouyang S."/>
            <person name="Liang Y."/>
            <person name="Zimin A.V."/>
            <person name="Pertea G."/>
            <person name="Qi P."/>
            <person name="Bennetzen J.L."/>
            <person name="Dai X."/>
            <person name="Dawson M.W."/>
            <person name="Muller H.G."/>
            <person name="Kugler K."/>
            <person name="Rivarola-Duarte L."/>
            <person name="Spannagl M."/>
            <person name="Mayer K.F.X."/>
            <person name="Lu F.H."/>
            <person name="Bevan M.W."/>
            <person name="Leroy P."/>
            <person name="Li P."/>
            <person name="You F.M."/>
            <person name="Sun Q."/>
            <person name="Liu Z."/>
            <person name="Lyons E."/>
            <person name="Wicker T."/>
            <person name="Salzberg S.L."/>
            <person name="Devos K.M."/>
            <person name="Dvorak J."/>
        </authorList>
    </citation>
    <scope>NUCLEOTIDE SEQUENCE [LARGE SCALE GENOMIC DNA]</scope>
    <source>
        <strain evidence="2">cv. AL8/78</strain>
    </source>
</reference>
<dbReference type="AlphaFoldDB" id="A0A453CZ14"/>
<feature type="compositionally biased region" description="Basic and acidic residues" evidence="1">
    <location>
        <begin position="106"/>
        <end position="115"/>
    </location>
</feature>
<accession>A0A453CZ14</accession>
<dbReference type="Proteomes" id="UP000015105">
    <property type="component" value="Chromosome 2D"/>
</dbReference>
<reference evidence="2" key="5">
    <citation type="journal article" date="2021" name="G3 (Bethesda)">
        <title>Aegilops tauschii genome assembly Aet v5.0 features greater sequence contiguity and improved annotation.</title>
        <authorList>
            <person name="Wang L."/>
            <person name="Zhu T."/>
            <person name="Rodriguez J.C."/>
            <person name="Deal K.R."/>
            <person name="Dubcovsky J."/>
            <person name="McGuire P.E."/>
            <person name="Lux T."/>
            <person name="Spannagl M."/>
            <person name="Mayer K.F.X."/>
            <person name="Baldrich P."/>
            <person name="Meyers B.C."/>
            <person name="Huo N."/>
            <person name="Gu Y.Q."/>
            <person name="Zhou H."/>
            <person name="Devos K.M."/>
            <person name="Bennetzen J.L."/>
            <person name="Unver T."/>
            <person name="Budak H."/>
            <person name="Gulick P.J."/>
            <person name="Galiba G."/>
            <person name="Kalapos B."/>
            <person name="Nelson D.R."/>
            <person name="Li P."/>
            <person name="You F.M."/>
            <person name="Luo M.C."/>
            <person name="Dvorak J."/>
        </authorList>
    </citation>
    <scope>NUCLEOTIDE SEQUENCE [LARGE SCALE GENOMIC DNA]</scope>
    <source>
        <strain evidence="2">cv. AL8/78</strain>
    </source>
</reference>